<accession>K2HQ43</accession>
<dbReference type="Proteomes" id="UP000006765">
    <property type="component" value="Unassembled WGS sequence"/>
</dbReference>
<gene>
    <name evidence="2" type="ORF">OCGS_0989</name>
</gene>
<feature type="region of interest" description="Disordered" evidence="1">
    <location>
        <begin position="1"/>
        <end position="36"/>
    </location>
</feature>
<protein>
    <submittedName>
        <fullName evidence="2">Uncharacterized protein</fullName>
    </submittedName>
</protein>
<reference evidence="2 3" key="1">
    <citation type="journal article" date="2012" name="J. Bacteriol.">
        <title>Draft Genome Sequence of Oceaniovalibus guishaninsula JLT2003T.</title>
        <authorList>
            <person name="Tang K."/>
            <person name="Liu K."/>
            <person name="Jiao N."/>
        </authorList>
    </citation>
    <scope>NUCLEOTIDE SEQUENCE [LARGE SCALE GENOMIC DNA]</scope>
    <source>
        <strain evidence="2 3">JLT2003</strain>
    </source>
</reference>
<feature type="compositionally biased region" description="Basic and acidic residues" evidence="1">
    <location>
        <begin position="1"/>
        <end position="11"/>
    </location>
</feature>
<dbReference type="STRING" id="1231392.OCGS_0989"/>
<feature type="region of interest" description="Disordered" evidence="1">
    <location>
        <begin position="54"/>
        <end position="81"/>
    </location>
</feature>
<name>K2HQ43_9RHOB</name>
<keyword evidence="3" id="KW-1185">Reference proteome</keyword>
<evidence type="ECO:0000313" key="3">
    <source>
        <dbReference type="Proteomes" id="UP000006765"/>
    </source>
</evidence>
<dbReference type="AlphaFoldDB" id="K2HQ43"/>
<evidence type="ECO:0000313" key="2">
    <source>
        <dbReference type="EMBL" id="EKE44954.1"/>
    </source>
</evidence>
<organism evidence="2 3">
    <name type="scientific">Oceaniovalibus guishaninsula JLT2003</name>
    <dbReference type="NCBI Taxonomy" id="1231392"/>
    <lineage>
        <taxon>Bacteria</taxon>
        <taxon>Pseudomonadati</taxon>
        <taxon>Pseudomonadota</taxon>
        <taxon>Alphaproteobacteria</taxon>
        <taxon>Rhodobacterales</taxon>
        <taxon>Roseobacteraceae</taxon>
        <taxon>Oceaniovalibus</taxon>
    </lineage>
</organism>
<sequence>MRGRWKDDAGRRRTGPVPPFPPLAPRPPRPPRHTAIVKPDTGFVLKLSAYRGGSYRPKGMTAGSGCRIIRPIGPKKRMPPRAIRMARPKNLSIGSGPGDKTIRRHRETRICSDRF</sequence>
<dbReference type="EMBL" id="AMGO01000012">
    <property type="protein sequence ID" value="EKE44954.1"/>
    <property type="molecule type" value="Genomic_DNA"/>
</dbReference>
<comment type="caution">
    <text evidence="2">The sequence shown here is derived from an EMBL/GenBank/DDBJ whole genome shotgun (WGS) entry which is preliminary data.</text>
</comment>
<evidence type="ECO:0000256" key="1">
    <source>
        <dbReference type="SAM" id="MobiDB-lite"/>
    </source>
</evidence>
<feature type="compositionally biased region" description="Pro residues" evidence="1">
    <location>
        <begin position="16"/>
        <end position="28"/>
    </location>
</feature>
<dbReference type="PATRIC" id="fig|1231392.3.peg.994"/>
<proteinExistence type="predicted"/>